<comment type="caution">
    <text evidence="1">The sequence shown here is derived from an EMBL/GenBank/DDBJ whole genome shotgun (WGS) entry which is preliminary data.</text>
</comment>
<dbReference type="AlphaFoldDB" id="A0AAV4LIZ7"/>
<sequence length="72" mass="8270">MKKFKTDSFIAKKGAIPTAKNARVIPVRKLIIGFMWAIPFGKCIVINITYTKYICQIIICWIIIVNYCKSTE</sequence>
<accession>A0AAV4LIZ7</accession>
<dbReference type="EMBL" id="BOQE01000001">
    <property type="protein sequence ID" value="GIM47608.1"/>
    <property type="molecule type" value="Genomic_DNA"/>
</dbReference>
<organism evidence="1 2">
    <name type="scientific">Collibacillus ludicampi</name>
    <dbReference type="NCBI Taxonomy" id="2771369"/>
    <lineage>
        <taxon>Bacteria</taxon>
        <taxon>Bacillati</taxon>
        <taxon>Bacillota</taxon>
        <taxon>Bacilli</taxon>
        <taxon>Bacillales</taxon>
        <taxon>Alicyclobacillaceae</taxon>
        <taxon>Collibacillus</taxon>
    </lineage>
</organism>
<gene>
    <name evidence="1" type="ORF">DNHGIG_31570</name>
</gene>
<reference evidence="1" key="1">
    <citation type="journal article" date="2023" name="Int. J. Syst. Evol. Microbiol.">
        <title>Collibacillus ludicampi gen. nov., sp. nov., a new soil bacterium of the family Alicyclobacillaceae.</title>
        <authorList>
            <person name="Jojima T."/>
            <person name="Ioku Y."/>
            <person name="Fukuta Y."/>
            <person name="Shirasaka N."/>
            <person name="Matsumura Y."/>
            <person name="Mori M."/>
        </authorList>
    </citation>
    <scope>NUCLEOTIDE SEQUENCE</scope>
    <source>
        <strain evidence="1">TP075</strain>
    </source>
</reference>
<dbReference type="Proteomes" id="UP001057291">
    <property type="component" value="Unassembled WGS sequence"/>
</dbReference>
<name>A0AAV4LIZ7_9BACL</name>
<evidence type="ECO:0000313" key="1">
    <source>
        <dbReference type="EMBL" id="GIM47608.1"/>
    </source>
</evidence>
<protein>
    <submittedName>
        <fullName evidence="1">Uncharacterized protein</fullName>
    </submittedName>
</protein>
<evidence type="ECO:0000313" key="2">
    <source>
        <dbReference type="Proteomes" id="UP001057291"/>
    </source>
</evidence>
<proteinExistence type="predicted"/>
<keyword evidence="2" id="KW-1185">Reference proteome</keyword>